<organism evidence="2 3">
    <name type="scientific">Terfezia boudieri ATCC MYA-4762</name>
    <dbReference type="NCBI Taxonomy" id="1051890"/>
    <lineage>
        <taxon>Eukaryota</taxon>
        <taxon>Fungi</taxon>
        <taxon>Dikarya</taxon>
        <taxon>Ascomycota</taxon>
        <taxon>Pezizomycotina</taxon>
        <taxon>Pezizomycetes</taxon>
        <taxon>Pezizales</taxon>
        <taxon>Pezizaceae</taxon>
        <taxon>Terfezia</taxon>
    </lineage>
</organism>
<feature type="region of interest" description="Disordered" evidence="1">
    <location>
        <begin position="74"/>
        <end position="93"/>
    </location>
</feature>
<dbReference type="AlphaFoldDB" id="A0A3N4LMD1"/>
<feature type="region of interest" description="Disordered" evidence="1">
    <location>
        <begin position="1"/>
        <end position="40"/>
    </location>
</feature>
<dbReference type="OrthoDB" id="10517655at2759"/>
<feature type="compositionally biased region" description="Polar residues" evidence="1">
    <location>
        <begin position="140"/>
        <end position="149"/>
    </location>
</feature>
<feature type="region of interest" description="Disordered" evidence="1">
    <location>
        <begin position="140"/>
        <end position="184"/>
    </location>
</feature>
<proteinExistence type="predicted"/>
<gene>
    <name evidence="2" type="ORF">L211DRAFT_839548</name>
</gene>
<name>A0A3N4LMD1_9PEZI</name>
<sequence length="456" mass="50150">MGECDNYYDDAEEEDEEFLPEEVLGEDTSPAGDPGTSSPLLLRGLTALPGLQRNIQSSSITRIASKNAEEVDIDMDISSDSREGKAGHDDDNLVSSNLTNVSAKAHRLQFEQLLEEKSLVTYLTRAGHAMRSVELHATAITKSTTQQEGQGPDMEIIDDMGQGDPTRFSRGNNTASAAAEKDSSVHWGSAEVVRKGEGSDILLPARKKLKRVHSTINRVITDFSSESSDDERRAPKPSTTPPALRMGEDSPDTRGSIIPGLGRTNEARHQRRNDNNIVRTRTLARSEEEGEEERVNDDRFLQREAIFKLQKRKRGERGEIERVRQGRNREERRQKGMGSQRHEEQTKLDLCPKASLEIPSWITSMRKVPRTINGTIAPGGLRCGQATTTTATLVQMGKPVMVHASTNTEVGEHVISPPFLFEAATRGNPGVGENDDTDLYSDSDSHDVNTGGGNPN</sequence>
<dbReference type="InParanoid" id="A0A3N4LMD1"/>
<accession>A0A3N4LMD1</accession>
<feature type="compositionally biased region" description="Basic and acidic residues" evidence="1">
    <location>
        <begin position="265"/>
        <end position="274"/>
    </location>
</feature>
<protein>
    <submittedName>
        <fullName evidence="2">Uncharacterized protein</fullName>
    </submittedName>
</protein>
<feature type="region of interest" description="Disordered" evidence="1">
    <location>
        <begin position="223"/>
        <end position="296"/>
    </location>
</feature>
<keyword evidence="3" id="KW-1185">Reference proteome</keyword>
<feature type="compositionally biased region" description="Basic and acidic residues" evidence="1">
    <location>
        <begin position="79"/>
        <end position="91"/>
    </location>
</feature>
<feature type="region of interest" description="Disordered" evidence="1">
    <location>
        <begin position="311"/>
        <end position="346"/>
    </location>
</feature>
<feature type="region of interest" description="Disordered" evidence="1">
    <location>
        <begin position="424"/>
        <end position="456"/>
    </location>
</feature>
<reference evidence="2 3" key="1">
    <citation type="journal article" date="2018" name="Nat. Ecol. Evol.">
        <title>Pezizomycetes genomes reveal the molecular basis of ectomycorrhizal truffle lifestyle.</title>
        <authorList>
            <person name="Murat C."/>
            <person name="Payen T."/>
            <person name="Noel B."/>
            <person name="Kuo A."/>
            <person name="Morin E."/>
            <person name="Chen J."/>
            <person name="Kohler A."/>
            <person name="Krizsan K."/>
            <person name="Balestrini R."/>
            <person name="Da Silva C."/>
            <person name="Montanini B."/>
            <person name="Hainaut M."/>
            <person name="Levati E."/>
            <person name="Barry K.W."/>
            <person name="Belfiori B."/>
            <person name="Cichocki N."/>
            <person name="Clum A."/>
            <person name="Dockter R.B."/>
            <person name="Fauchery L."/>
            <person name="Guy J."/>
            <person name="Iotti M."/>
            <person name="Le Tacon F."/>
            <person name="Lindquist E.A."/>
            <person name="Lipzen A."/>
            <person name="Malagnac F."/>
            <person name="Mello A."/>
            <person name="Molinier V."/>
            <person name="Miyauchi S."/>
            <person name="Poulain J."/>
            <person name="Riccioni C."/>
            <person name="Rubini A."/>
            <person name="Sitrit Y."/>
            <person name="Splivallo R."/>
            <person name="Traeger S."/>
            <person name="Wang M."/>
            <person name="Zifcakova L."/>
            <person name="Wipf D."/>
            <person name="Zambonelli A."/>
            <person name="Paolocci F."/>
            <person name="Nowrousian M."/>
            <person name="Ottonello S."/>
            <person name="Baldrian P."/>
            <person name="Spatafora J.W."/>
            <person name="Henrissat B."/>
            <person name="Nagy L.G."/>
            <person name="Aury J.M."/>
            <person name="Wincker P."/>
            <person name="Grigoriev I.V."/>
            <person name="Bonfante P."/>
            <person name="Martin F.M."/>
        </authorList>
    </citation>
    <scope>NUCLEOTIDE SEQUENCE [LARGE SCALE GENOMIC DNA]</scope>
    <source>
        <strain evidence="2 3">ATCC MYA-4762</strain>
    </source>
</reference>
<evidence type="ECO:0000313" key="3">
    <source>
        <dbReference type="Proteomes" id="UP000267821"/>
    </source>
</evidence>
<dbReference type="EMBL" id="ML121551">
    <property type="protein sequence ID" value="RPB22502.1"/>
    <property type="molecule type" value="Genomic_DNA"/>
</dbReference>
<evidence type="ECO:0000313" key="2">
    <source>
        <dbReference type="EMBL" id="RPB22502.1"/>
    </source>
</evidence>
<evidence type="ECO:0000256" key="1">
    <source>
        <dbReference type="SAM" id="MobiDB-lite"/>
    </source>
</evidence>
<feature type="compositionally biased region" description="Basic and acidic residues" evidence="1">
    <location>
        <begin position="316"/>
        <end position="346"/>
    </location>
</feature>
<dbReference type="Proteomes" id="UP000267821">
    <property type="component" value="Unassembled WGS sequence"/>
</dbReference>
<feature type="compositionally biased region" description="Acidic residues" evidence="1">
    <location>
        <begin position="1"/>
        <end position="25"/>
    </location>
</feature>